<proteinExistence type="predicted"/>
<dbReference type="Pfam" id="PF03184">
    <property type="entry name" value="DDE_1"/>
    <property type="match status" value="1"/>
</dbReference>
<name>A0ABM8VX18_GIGMA</name>
<dbReference type="InterPro" id="IPR004875">
    <property type="entry name" value="DDE_SF_endonuclease_dom"/>
</dbReference>
<evidence type="ECO:0000313" key="2">
    <source>
        <dbReference type="EMBL" id="CAG8467870.1"/>
    </source>
</evidence>
<accession>A0ABM8VX18</accession>
<dbReference type="Proteomes" id="UP000789901">
    <property type="component" value="Unassembled WGS sequence"/>
</dbReference>
<gene>
    <name evidence="2" type="ORF">GMARGA_LOCUS630</name>
</gene>
<organism evidence="2 3">
    <name type="scientific">Gigaspora margarita</name>
    <dbReference type="NCBI Taxonomy" id="4874"/>
    <lineage>
        <taxon>Eukaryota</taxon>
        <taxon>Fungi</taxon>
        <taxon>Fungi incertae sedis</taxon>
        <taxon>Mucoromycota</taxon>
        <taxon>Glomeromycotina</taxon>
        <taxon>Glomeromycetes</taxon>
        <taxon>Diversisporales</taxon>
        <taxon>Gigasporaceae</taxon>
        <taxon>Gigaspora</taxon>
    </lineage>
</organism>
<reference evidence="2 3" key="1">
    <citation type="submission" date="2021-06" db="EMBL/GenBank/DDBJ databases">
        <authorList>
            <person name="Kallberg Y."/>
            <person name="Tangrot J."/>
            <person name="Rosling A."/>
        </authorList>
    </citation>
    <scope>NUCLEOTIDE SEQUENCE [LARGE SCALE GENOMIC DNA]</scope>
    <source>
        <strain evidence="2 3">120-4 pot B 10/14</strain>
    </source>
</reference>
<evidence type="ECO:0000259" key="1">
    <source>
        <dbReference type="Pfam" id="PF03184"/>
    </source>
</evidence>
<comment type="caution">
    <text evidence="2">The sequence shown here is derived from an EMBL/GenBank/DDBJ whole genome shotgun (WGS) entry which is preliminary data.</text>
</comment>
<dbReference type="EMBL" id="CAJVQB010000110">
    <property type="protein sequence ID" value="CAG8467870.1"/>
    <property type="molecule type" value="Genomic_DNA"/>
</dbReference>
<keyword evidence="3" id="KW-1185">Reference proteome</keyword>
<sequence length="206" mass="23580">MDEMPVWYDMAGNITINPKGEKTVHIHSTGNEKNRFTVVLTCAAENGLMDTLLMLRYVKYLNDIKKENGPRKDPAILVFDSFRGHLEESVKSKFRKCGFDLAVIPDRLTSICQLLDIVINKPFKDNMCKEWHIWMSKGRARKTAKGNLCRARISDVCTWVKNSWENISDEIISKSFVTCGIVNNSSKSDDDLEIIDLCKDDDKENQ</sequence>
<protein>
    <submittedName>
        <fullName evidence="2">42939_t:CDS:1</fullName>
    </submittedName>
</protein>
<feature type="domain" description="DDE-1" evidence="1">
    <location>
        <begin position="33"/>
        <end position="176"/>
    </location>
</feature>
<evidence type="ECO:0000313" key="3">
    <source>
        <dbReference type="Proteomes" id="UP000789901"/>
    </source>
</evidence>